<dbReference type="Gene3D" id="3.60.10.10">
    <property type="entry name" value="Endonuclease/exonuclease/phosphatase"/>
    <property type="match status" value="1"/>
</dbReference>
<name>E9IKC0_SOLIN</name>
<dbReference type="PANTHER" id="PTHR47510">
    <property type="entry name" value="REVERSE TRANSCRIPTASE DOMAIN-CONTAINING PROTEIN"/>
    <property type="match status" value="1"/>
</dbReference>
<gene>
    <name evidence="1" type="ORF">SINV_09789</name>
</gene>
<proteinExistence type="predicted"/>
<evidence type="ECO:0000313" key="1">
    <source>
        <dbReference type="EMBL" id="EFZ18983.1"/>
    </source>
</evidence>
<accession>E9IKC0</accession>
<dbReference type="AlphaFoldDB" id="E9IKC0"/>
<dbReference type="HOGENOM" id="CLU_461788_0_0_1"/>
<evidence type="ECO:0008006" key="2">
    <source>
        <dbReference type="Google" id="ProtNLM"/>
    </source>
</evidence>
<organism>
    <name type="scientific">Solenopsis invicta</name>
    <name type="common">Red imported fire ant</name>
    <name type="synonym">Solenopsis wagneri</name>
    <dbReference type="NCBI Taxonomy" id="13686"/>
    <lineage>
        <taxon>Eukaryota</taxon>
        <taxon>Metazoa</taxon>
        <taxon>Ecdysozoa</taxon>
        <taxon>Arthropoda</taxon>
        <taxon>Hexapoda</taxon>
        <taxon>Insecta</taxon>
        <taxon>Pterygota</taxon>
        <taxon>Neoptera</taxon>
        <taxon>Endopterygota</taxon>
        <taxon>Hymenoptera</taxon>
        <taxon>Apocrita</taxon>
        <taxon>Aculeata</taxon>
        <taxon>Formicoidea</taxon>
        <taxon>Formicidae</taxon>
        <taxon>Myrmicinae</taxon>
        <taxon>Solenopsis</taxon>
    </lineage>
</organism>
<sequence>MLTLSGKPVYFVIEVARLPSEYLRLCHVNCQSLLPHFSEFADFFHRETFDIVAMSENWLKPHVPDNFVFLPGYRIIGRDRVERGEGGLAFTCATTSALLSLQRPLVPTIASLNTCCFAFPQRLPVLFFLPSSINLPKSVISLSSKSTLKNSFPLSAMPSSLETLTSTSTAPLTTQTSCSRQLCLPSRLSHHWTRSRGEGGGGISVYVRDDIGASVLAASPGPYYSQPEYMLLRISSKAARPFFLAVIYQPPKSVISLSSKSTLKNSFPLSAMPSSLETLTSTSTAPLTTQSLSRIFVPPIIFSLFLSATLIIPPHHILESTIAFFLFHSCPTTISSGFHSTFSSIAFLPALSLSAIIPGPTHRLSTVSSHLSTDYAFVISPMSMTWSLLSVNFDHALTSARDELFPLKSFIAKKPPAPWINDNIRDLLRRRDVARRAFLRLPSPSRGETFHMLRNQAKSAIKSAKNIYLTKRLGSTSSAARLWSDLRSLGLASAGTPVPLPLMFAKRMRFRIIPQSFLSWSYLIISTFRMNSAKISRSPGILVRDWLGSSLLSTVVVGLITPPRNVCRYTGSDMGMGLVNVGCANHLCRFT</sequence>
<protein>
    <recommendedName>
        <fullName evidence="2">Endonuclease/exonuclease/phosphatase domain-containing protein</fullName>
    </recommendedName>
</protein>
<reference evidence="1" key="1">
    <citation type="journal article" date="2011" name="Proc. Natl. Acad. Sci. U.S.A.">
        <title>The genome of the fire ant Solenopsis invicta.</title>
        <authorList>
            <person name="Wurm Y."/>
            <person name="Wang J."/>
            <person name="Riba-Grognuz O."/>
            <person name="Corona M."/>
            <person name="Nygaard S."/>
            <person name="Hunt B.G."/>
            <person name="Ingram K.K."/>
            <person name="Falquet L."/>
            <person name="Nipitwattanaphon M."/>
            <person name="Gotzek D."/>
            <person name="Dijkstra M.B."/>
            <person name="Oettler J."/>
            <person name="Comtesse F."/>
            <person name="Shih C.J."/>
            <person name="Wu W.J."/>
            <person name="Yang C.C."/>
            <person name="Thomas J."/>
            <person name="Beaudoing E."/>
            <person name="Pradervand S."/>
            <person name="Flegel V."/>
            <person name="Cook E.D."/>
            <person name="Fabbretti R."/>
            <person name="Stockinger H."/>
            <person name="Long L."/>
            <person name="Farmerie W.G."/>
            <person name="Oakey J."/>
            <person name="Boomsma J.J."/>
            <person name="Pamilo P."/>
            <person name="Yi S.V."/>
            <person name="Heinze J."/>
            <person name="Goodisman M.A."/>
            <person name="Farinelli L."/>
            <person name="Harshman K."/>
            <person name="Hulo N."/>
            <person name="Cerutti L."/>
            <person name="Xenarios I."/>
            <person name="Shoemaker D."/>
            <person name="Keller L."/>
        </authorList>
    </citation>
    <scope>NUCLEOTIDE SEQUENCE [LARGE SCALE GENOMIC DNA]</scope>
</reference>
<feature type="non-terminal residue" evidence="1">
    <location>
        <position position="591"/>
    </location>
</feature>
<dbReference type="InterPro" id="IPR036691">
    <property type="entry name" value="Endo/exonu/phosph_ase_sf"/>
</dbReference>
<dbReference type="PANTHER" id="PTHR47510:SF3">
    <property type="entry name" value="ENDO_EXONUCLEASE_PHOSPHATASE DOMAIN-CONTAINING PROTEIN"/>
    <property type="match status" value="1"/>
</dbReference>
<dbReference type="EMBL" id="GL763969">
    <property type="protein sequence ID" value="EFZ18983.1"/>
    <property type="molecule type" value="Genomic_DNA"/>
</dbReference>